<evidence type="ECO:0000259" key="3">
    <source>
        <dbReference type="Pfam" id="PF07589"/>
    </source>
</evidence>
<feature type="transmembrane region" description="Helical" evidence="1">
    <location>
        <begin position="219"/>
        <end position="244"/>
    </location>
</feature>
<keyword evidence="1" id="KW-0812">Transmembrane</keyword>
<keyword evidence="2" id="KW-0732">Signal</keyword>
<dbReference type="RefSeq" id="WP_136060049.1">
    <property type="nucleotide sequence ID" value="NZ_CAAHFH010000001.1"/>
</dbReference>
<reference evidence="4 5" key="1">
    <citation type="submission" date="2019-04" db="EMBL/GenBank/DDBJ databases">
        <authorList>
            <person name="Van Vliet M D."/>
        </authorList>
    </citation>
    <scope>NUCLEOTIDE SEQUENCE [LARGE SCALE GENOMIC DNA]</scope>
    <source>
        <strain evidence="4 5">F21</strain>
    </source>
</reference>
<dbReference type="Pfam" id="PF07589">
    <property type="entry name" value="PEP-CTERM"/>
    <property type="match status" value="1"/>
</dbReference>
<evidence type="ECO:0000256" key="1">
    <source>
        <dbReference type="SAM" id="Phobius"/>
    </source>
</evidence>
<evidence type="ECO:0000256" key="2">
    <source>
        <dbReference type="SAM" id="SignalP"/>
    </source>
</evidence>
<dbReference type="EMBL" id="CAAHFH010000001">
    <property type="protein sequence ID" value="VGO18581.1"/>
    <property type="molecule type" value="Genomic_DNA"/>
</dbReference>
<evidence type="ECO:0000313" key="4">
    <source>
        <dbReference type="EMBL" id="VGO18581.1"/>
    </source>
</evidence>
<dbReference type="AlphaFoldDB" id="A0A6C2UGN7"/>
<protein>
    <recommendedName>
        <fullName evidence="3">Ice-binding protein C-terminal domain-containing protein</fullName>
    </recommendedName>
</protein>
<feature type="domain" description="Ice-binding protein C-terminal" evidence="3">
    <location>
        <begin position="224"/>
        <end position="247"/>
    </location>
</feature>
<name>A0A6C2UGN7_9BACT</name>
<keyword evidence="1" id="KW-1133">Transmembrane helix</keyword>
<dbReference type="InterPro" id="IPR013424">
    <property type="entry name" value="Ice-binding_C"/>
</dbReference>
<evidence type="ECO:0000313" key="5">
    <source>
        <dbReference type="Proteomes" id="UP000346198"/>
    </source>
</evidence>
<proteinExistence type="predicted"/>
<feature type="chain" id="PRO_5025554232" description="Ice-binding protein C-terminal domain-containing protein" evidence="2">
    <location>
        <begin position="20"/>
        <end position="250"/>
    </location>
</feature>
<feature type="signal peptide" evidence="2">
    <location>
        <begin position="1"/>
        <end position="19"/>
    </location>
</feature>
<gene>
    <name evidence="4" type="ORF">SCARR_00634</name>
</gene>
<keyword evidence="5" id="KW-1185">Reference proteome</keyword>
<accession>A0A6C2UGN7</accession>
<dbReference type="NCBIfam" id="TIGR02595">
    <property type="entry name" value="PEP_CTERM"/>
    <property type="match status" value="1"/>
</dbReference>
<organism evidence="4 5">
    <name type="scientific">Pontiella sulfatireligans</name>
    <dbReference type="NCBI Taxonomy" id="2750658"/>
    <lineage>
        <taxon>Bacteria</taxon>
        <taxon>Pseudomonadati</taxon>
        <taxon>Kiritimatiellota</taxon>
        <taxon>Kiritimatiellia</taxon>
        <taxon>Kiritimatiellales</taxon>
        <taxon>Pontiellaceae</taxon>
        <taxon>Pontiella</taxon>
    </lineage>
</organism>
<sequence length="250" mass="26178">MKKWIIALTVVAGVISAQAALYTETFDSNVKNGSSFSLGTDPSSANSFGFYDVDTKLGTYGSVLGSVTNGTLKMKEFTAGGNRTRATGVAIDPTGLTAGTWDISYGISDYSNANAVDGDQILFNVWLFSGVSGSSNNFVDVDMFENSFINGSIITANGAASAVQLITGDVINGNGTYNTTFTLASDVVAGDYLYLDWISNSTSQETVDTTIPSYALDNVIVAAAIPEPATLGLVAATGVGILFIRRRMML</sequence>
<dbReference type="Proteomes" id="UP000346198">
    <property type="component" value="Unassembled WGS sequence"/>
</dbReference>
<keyword evidence="1" id="KW-0472">Membrane</keyword>